<evidence type="ECO:0000313" key="12">
    <source>
        <dbReference type="EMBL" id="CAA9314551.1"/>
    </source>
</evidence>
<evidence type="ECO:0000259" key="10">
    <source>
        <dbReference type="PROSITE" id="PS50893"/>
    </source>
</evidence>
<dbReference type="Pfam" id="PF00664">
    <property type="entry name" value="ABC_membrane"/>
    <property type="match status" value="1"/>
</dbReference>
<dbReference type="GO" id="GO:0005524">
    <property type="term" value="F:ATP binding"/>
    <property type="evidence" value="ECO:0007669"/>
    <property type="project" value="UniProtKB-KW"/>
</dbReference>
<accession>A0A6J4KUS6</accession>
<evidence type="ECO:0000256" key="7">
    <source>
        <dbReference type="ARBA" id="ARBA00022989"/>
    </source>
</evidence>
<dbReference type="EMBL" id="CADCTU010000387">
    <property type="protein sequence ID" value="CAA9314551.1"/>
    <property type="molecule type" value="Genomic_DNA"/>
</dbReference>
<dbReference type="PROSITE" id="PS50893">
    <property type="entry name" value="ABC_TRANSPORTER_2"/>
    <property type="match status" value="1"/>
</dbReference>
<evidence type="ECO:0000256" key="2">
    <source>
        <dbReference type="ARBA" id="ARBA00022448"/>
    </source>
</evidence>
<evidence type="ECO:0000256" key="6">
    <source>
        <dbReference type="ARBA" id="ARBA00022840"/>
    </source>
</evidence>
<name>A0A6J4KUS6_9BACT</name>
<organism evidence="12">
    <name type="scientific">uncultured Gemmatimonadaceae bacterium</name>
    <dbReference type="NCBI Taxonomy" id="246130"/>
    <lineage>
        <taxon>Bacteria</taxon>
        <taxon>Pseudomonadati</taxon>
        <taxon>Gemmatimonadota</taxon>
        <taxon>Gemmatimonadia</taxon>
        <taxon>Gemmatimonadales</taxon>
        <taxon>Gemmatimonadaceae</taxon>
        <taxon>environmental samples</taxon>
    </lineage>
</organism>
<keyword evidence="4 9" id="KW-0812">Transmembrane</keyword>
<reference evidence="12" key="1">
    <citation type="submission" date="2020-02" db="EMBL/GenBank/DDBJ databases">
        <authorList>
            <person name="Meier V. D."/>
        </authorList>
    </citation>
    <scope>NUCLEOTIDE SEQUENCE</scope>
    <source>
        <strain evidence="12">AVDCRST_MAG11</strain>
    </source>
</reference>
<dbReference type="InterPro" id="IPR017871">
    <property type="entry name" value="ABC_transporter-like_CS"/>
</dbReference>
<dbReference type="FunFam" id="3.40.50.300:FF:000221">
    <property type="entry name" value="Multidrug ABC transporter ATP-binding protein"/>
    <property type="match status" value="1"/>
</dbReference>
<dbReference type="Pfam" id="PF00005">
    <property type="entry name" value="ABC_tran"/>
    <property type="match status" value="1"/>
</dbReference>
<keyword evidence="2" id="KW-0813">Transport</keyword>
<evidence type="ECO:0000256" key="4">
    <source>
        <dbReference type="ARBA" id="ARBA00022692"/>
    </source>
</evidence>
<dbReference type="InterPro" id="IPR039421">
    <property type="entry name" value="Type_1_exporter"/>
</dbReference>
<keyword evidence="8 9" id="KW-0472">Membrane</keyword>
<dbReference type="InterPro" id="IPR011527">
    <property type="entry name" value="ABC1_TM_dom"/>
</dbReference>
<evidence type="ECO:0000256" key="1">
    <source>
        <dbReference type="ARBA" id="ARBA00004651"/>
    </source>
</evidence>
<protein>
    <submittedName>
        <fullName evidence="12">Efflux ABC transporter, permease/ATP-binding protein</fullName>
    </submittedName>
</protein>
<dbReference type="PANTHER" id="PTHR24221">
    <property type="entry name" value="ATP-BINDING CASSETTE SUB-FAMILY B"/>
    <property type="match status" value="1"/>
</dbReference>
<keyword evidence="3" id="KW-1003">Cell membrane</keyword>
<dbReference type="InterPro" id="IPR003593">
    <property type="entry name" value="AAA+_ATPase"/>
</dbReference>
<dbReference type="PROSITE" id="PS50929">
    <property type="entry name" value="ABC_TM1F"/>
    <property type="match status" value="1"/>
</dbReference>
<comment type="subcellular location">
    <subcellularLocation>
        <location evidence="1">Cell membrane</location>
        <topology evidence="1">Multi-pass membrane protein</topology>
    </subcellularLocation>
</comment>
<evidence type="ECO:0000256" key="3">
    <source>
        <dbReference type="ARBA" id="ARBA00022475"/>
    </source>
</evidence>
<feature type="transmembrane region" description="Helical" evidence="9">
    <location>
        <begin position="168"/>
        <end position="185"/>
    </location>
</feature>
<keyword evidence="6 12" id="KW-0067">ATP-binding</keyword>
<keyword evidence="5" id="KW-0547">Nucleotide-binding</keyword>
<feature type="domain" description="ABC transporter" evidence="10">
    <location>
        <begin position="342"/>
        <end position="578"/>
    </location>
</feature>
<sequence>MLGVVACNIGAAVLDVFSFTLLIPFLNALFRQPALPTKPGLVTSALTWTVGRLLDPADQMASLRNIILVILTTVAAKNLLAWLAGQLGAQLQEFVTRDLRNAVYGHLQRLPLGYFARTKTGQILARVLADTAQTKQVITDLVTRSLQSGAVVLTTVAALFAISWRLTLLALVVAPLLVAALQPLLRRLRTGHRRLGDQQGELTAIVQESVSGIRLVKSFRGEAYETQRFMAASNRLAKGLTRVSRLAYLAQPITETIGTAIAVALLWVGARQVLVENAFSGATLITFLILVMRMLQPLKQLSQVYTSAQASLAAASRVFDILDAPVELDRGTRPVPAFRQALAFEDVSFAYEPGGERVLANVSFAARRGDVVALVGASGAGKSTLVDLIPRFYEPTEGRITLDGVDTRELRLAELRALTGIVSQDTVLFNDTVRANVAYGAGDRYSDAQVEAAARAANAHDFIAALPEGYATVLGERGTRLSGGQRQRIAIARALLVDPPILILDEATSALDTESERLVQEAIDRLLAGRTVFVIAHRLSTVANATQILVLDRGRVVERGTHAELLARRGAYWRLHSLQFGERVGVGA</sequence>
<proteinExistence type="predicted"/>
<dbReference type="InterPro" id="IPR027417">
    <property type="entry name" value="P-loop_NTPase"/>
</dbReference>
<dbReference type="SUPFAM" id="SSF90123">
    <property type="entry name" value="ABC transporter transmembrane region"/>
    <property type="match status" value="1"/>
</dbReference>
<dbReference type="GO" id="GO:0034040">
    <property type="term" value="F:ATPase-coupled lipid transmembrane transporter activity"/>
    <property type="evidence" value="ECO:0007669"/>
    <property type="project" value="TreeGrafter"/>
</dbReference>
<dbReference type="SMART" id="SM00382">
    <property type="entry name" value="AAA"/>
    <property type="match status" value="1"/>
</dbReference>
<evidence type="ECO:0000256" key="8">
    <source>
        <dbReference type="ARBA" id="ARBA00023136"/>
    </source>
</evidence>
<dbReference type="InterPro" id="IPR036640">
    <property type="entry name" value="ABC1_TM_sf"/>
</dbReference>
<gene>
    <name evidence="12" type="ORF">AVDCRST_MAG11-1702</name>
</gene>
<dbReference type="AlphaFoldDB" id="A0A6J4KUS6"/>
<evidence type="ECO:0000256" key="5">
    <source>
        <dbReference type="ARBA" id="ARBA00022741"/>
    </source>
</evidence>
<dbReference type="GO" id="GO:0140359">
    <property type="term" value="F:ABC-type transporter activity"/>
    <property type="evidence" value="ECO:0007669"/>
    <property type="project" value="InterPro"/>
</dbReference>
<dbReference type="Gene3D" id="1.20.1560.10">
    <property type="entry name" value="ABC transporter type 1, transmembrane domain"/>
    <property type="match status" value="1"/>
</dbReference>
<dbReference type="GO" id="GO:0016887">
    <property type="term" value="F:ATP hydrolysis activity"/>
    <property type="evidence" value="ECO:0007669"/>
    <property type="project" value="InterPro"/>
</dbReference>
<dbReference type="InterPro" id="IPR003439">
    <property type="entry name" value="ABC_transporter-like_ATP-bd"/>
</dbReference>
<dbReference type="PROSITE" id="PS00211">
    <property type="entry name" value="ABC_TRANSPORTER_1"/>
    <property type="match status" value="1"/>
</dbReference>
<dbReference type="SUPFAM" id="SSF52540">
    <property type="entry name" value="P-loop containing nucleoside triphosphate hydrolases"/>
    <property type="match status" value="1"/>
</dbReference>
<dbReference type="PANTHER" id="PTHR24221:SF654">
    <property type="entry name" value="ATP-BINDING CASSETTE SUB-FAMILY B MEMBER 6"/>
    <property type="match status" value="1"/>
</dbReference>
<feature type="transmembrane region" description="Helical" evidence="9">
    <location>
        <begin position="12"/>
        <end position="30"/>
    </location>
</feature>
<feature type="transmembrane region" description="Helical" evidence="9">
    <location>
        <begin position="274"/>
        <end position="292"/>
    </location>
</feature>
<dbReference type="GO" id="GO:0005886">
    <property type="term" value="C:plasma membrane"/>
    <property type="evidence" value="ECO:0007669"/>
    <property type="project" value="UniProtKB-SubCell"/>
</dbReference>
<keyword evidence="7 9" id="KW-1133">Transmembrane helix</keyword>
<feature type="transmembrane region" description="Helical" evidence="9">
    <location>
        <begin position="246"/>
        <end position="268"/>
    </location>
</feature>
<dbReference type="Gene3D" id="3.40.50.300">
    <property type="entry name" value="P-loop containing nucleotide triphosphate hydrolases"/>
    <property type="match status" value="1"/>
</dbReference>
<evidence type="ECO:0000259" key="11">
    <source>
        <dbReference type="PROSITE" id="PS50929"/>
    </source>
</evidence>
<dbReference type="CDD" id="cd18552">
    <property type="entry name" value="ABC_6TM_MsbA_like"/>
    <property type="match status" value="1"/>
</dbReference>
<evidence type="ECO:0000256" key="9">
    <source>
        <dbReference type="SAM" id="Phobius"/>
    </source>
</evidence>
<feature type="domain" description="ABC transmembrane type-1" evidence="11">
    <location>
        <begin position="2"/>
        <end position="310"/>
    </location>
</feature>